<dbReference type="Proteomes" id="UP000175706">
    <property type="component" value="Unassembled WGS sequence"/>
</dbReference>
<comment type="similarity">
    <text evidence="6">Belongs to the adenylate cyclase family. DacB/CdaS subfamily.</text>
</comment>
<organism evidence="8 9">
    <name type="scientific">Bacillus mycoides</name>
    <dbReference type="NCBI Taxonomy" id="1405"/>
    <lineage>
        <taxon>Bacteria</taxon>
        <taxon>Bacillati</taxon>
        <taxon>Bacillota</taxon>
        <taxon>Bacilli</taxon>
        <taxon>Bacillales</taxon>
        <taxon>Bacillaceae</taxon>
        <taxon>Bacillus</taxon>
        <taxon>Bacillus cereus group</taxon>
    </lineage>
</organism>
<dbReference type="Gene3D" id="1.10.287.770">
    <property type="entry name" value="YojJ-like"/>
    <property type="match status" value="1"/>
</dbReference>
<dbReference type="GO" id="GO:0006171">
    <property type="term" value="P:cAMP biosynthetic process"/>
    <property type="evidence" value="ECO:0007669"/>
    <property type="project" value="InterPro"/>
</dbReference>
<keyword evidence="6" id="KW-1003">Cell membrane</keyword>
<evidence type="ECO:0000259" key="7">
    <source>
        <dbReference type="PROSITE" id="PS51794"/>
    </source>
</evidence>
<accession>A0A1E8AZN2</accession>
<dbReference type="EC" id="2.7.7.85" evidence="6"/>
<dbReference type="InterPro" id="IPR014046">
    <property type="entry name" value="C-di-AMP_synthase"/>
</dbReference>
<dbReference type="NCBIfam" id="NF038328">
    <property type="entry name" value="c-di-AMP_CdaS"/>
    <property type="match status" value="1"/>
</dbReference>
<evidence type="ECO:0000313" key="9">
    <source>
        <dbReference type="Proteomes" id="UP000175706"/>
    </source>
</evidence>
<dbReference type="FunFam" id="3.40.1700.10:FF:000003">
    <property type="entry name" value="Diadenylate cyclase"/>
    <property type="match status" value="1"/>
</dbReference>
<evidence type="ECO:0000256" key="5">
    <source>
        <dbReference type="ARBA" id="ARBA00022840"/>
    </source>
</evidence>
<dbReference type="PIRSF" id="PIRSF004793">
    <property type="entry name" value="UCP004793"/>
    <property type="match status" value="1"/>
</dbReference>
<dbReference type="PROSITE" id="PS51794">
    <property type="entry name" value="DAC"/>
    <property type="match status" value="1"/>
</dbReference>
<evidence type="ECO:0000256" key="6">
    <source>
        <dbReference type="HAMAP-Rule" id="MF_00838"/>
    </source>
</evidence>
<name>A0A1E8AZN2_BACMY</name>
<dbReference type="Pfam" id="PF10372">
    <property type="entry name" value="CdaS_N"/>
    <property type="match status" value="1"/>
</dbReference>
<keyword evidence="2 6" id="KW-0808">Transferase</keyword>
<dbReference type="HAMAP" id="MF_00838">
    <property type="entry name" value="DacB"/>
    <property type="match status" value="1"/>
</dbReference>
<feature type="domain" description="DAC" evidence="7">
    <location>
        <begin position="69"/>
        <end position="216"/>
    </location>
</feature>
<proteinExistence type="inferred from homology"/>
<keyword evidence="6" id="KW-0472">Membrane</keyword>
<dbReference type="PANTHER" id="PTHR34185">
    <property type="entry name" value="DIADENYLATE CYCLASE"/>
    <property type="match status" value="1"/>
</dbReference>
<dbReference type="GO" id="GO:0004016">
    <property type="term" value="F:adenylate cyclase activity"/>
    <property type="evidence" value="ECO:0007669"/>
    <property type="project" value="UniProtKB-UniRule"/>
</dbReference>
<comment type="function">
    <text evidence="6">Catalyzes the condensation of 2 ATP molecules into cyclic di-AMP (c-di-AMP), a second messenger used to regulate differing processes in different bacteria.</text>
</comment>
<keyword evidence="3 6" id="KW-0548">Nucleotidyltransferase</keyword>
<evidence type="ECO:0000256" key="2">
    <source>
        <dbReference type="ARBA" id="ARBA00022679"/>
    </source>
</evidence>
<dbReference type="PATRIC" id="fig|86662.25.peg.5082"/>
<keyword evidence="5 6" id="KW-0067">ATP-binding</keyword>
<comment type="subunit">
    <text evidence="6">Probably oligomerizes.</text>
</comment>
<dbReference type="InterPro" id="IPR036888">
    <property type="entry name" value="DNA_integrity_DisA_N_sf"/>
</dbReference>
<dbReference type="PANTHER" id="PTHR34185:SF2">
    <property type="entry name" value="CYCLIC DI-AMP SYNTHASE CDAS"/>
    <property type="match status" value="1"/>
</dbReference>
<keyword evidence="6" id="KW-1133">Transmembrane helix</keyword>
<evidence type="ECO:0000256" key="1">
    <source>
        <dbReference type="ARBA" id="ARBA00000877"/>
    </source>
</evidence>
<reference evidence="8 9" key="1">
    <citation type="submission" date="2016-05" db="EMBL/GenBank/DDBJ databases">
        <title>Bacillus thuringiensis and Bacillus weihenstephanensis as novel biocontrol agents of wilt causing Verticillium species.</title>
        <authorList>
            <person name="Hollensteiner J."/>
            <person name="Wemheuer F."/>
            <person name="Harting R."/>
            <person name="Kolarzyk A."/>
            <person name="Diaz-Valerio S."/>
            <person name="Poehlein A."/>
            <person name="Brzuszkiewicz E."/>
            <person name="Nesemann K."/>
            <person name="Braus-Stromeyer S."/>
            <person name="Braus G."/>
            <person name="Daniel R."/>
            <person name="Liesegang H."/>
        </authorList>
    </citation>
    <scope>NUCLEOTIDE SEQUENCE [LARGE SCALE GENOMIC DNA]</scope>
    <source>
        <strain evidence="8 9">GOE8</strain>
    </source>
</reference>
<dbReference type="GO" id="GO:0005524">
    <property type="term" value="F:ATP binding"/>
    <property type="evidence" value="ECO:0007669"/>
    <property type="project" value="UniProtKB-UniRule"/>
</dbReference>
<evidence type="ECO:0000313" key="8">
    <source>
        <dbReference type="EMBL" id="OFD71687.1"/>
    </source>
</evidence>
<dbReference type="SUPFAM" id="SSF143597">
    <property type="entry name" value="YojJ-like"/>
    <property type="match status" value="1"/>
</dbReference>
<dbReference type="InterPro" id="IPR034693">
    <property type="entry name" value="CdaS"/>
</dbReference>
<dbReference type="Pfam" id="PF02457">
    <property type="entry name" value="DAC"/>
    <property type="match status" value="1"/>
</dbReference>
<dbReference type="InterPro" id="IPR053472">
    <property type="entry name" value="DAC_CdaS-like"/>
</dbReference>
<keyword evidence="6" id="KW-0812">Transmembrane</keyword>
<dbReference type="GO" id="GO:0106408">
    <property type="term" value="F:diadenylate cyclase activity"/>
    <property type="evidence" value="ECO:0007669"/>
    <property type="project" value="UniProtKB-EC"/>
</dbReference>
<dbReference type="AlphaFoldDB" id="A0A1E8AZN2"/>
<dbReference type="EMBL" id="LXLT01000067">
    <property type="protein sequence ID" value="OFD71687.1"/>
    <property type="molecule type" value="Genomic_DNA"/>
</dbReference>
<sequence>MYTLWLNTPPKGMRIMQEWGLSEELKIKTKQMIEIAEKELSNMRHAIDKEDECILCKMEDIHHMLADVQTLAATYYIQAYLSPYTESSHFITVAVQHLSARKHGALIVVERNETLESFIQTGTTLNAHLTAPLLESIFYPGNPLHDGAILVKNNHIVSAANILPLTKSTEIDPELGTRHRAAIGLSEKSDALILVVSEETGRTSFALSGTLYTISL</sequence>
<protein>
    <recommendedName>
        <fullName evidence="6">Diadenylate cyclase</fullName>
        <shortName evidence="6">DAC</shortName>
        <ecNumber evidence="6">2.7.7.85</ecNumber>
    </recommendedName>
    <alternativeName>
        <fullName evidence="6">Cyclic-di-AMP synthase</fullName>
        <shortName evidence="6">c-di-AMP synthase</shortName>
    </alternativeName>
</protein>
<dbReference type="InterPro" id="IPR003390">
    <property type="entry name" value="DNA_integrity_scan_DisA_N"/>
</dbReference>
<dbReference type="InterPro" id="IPR050338">
    <property type="entry name" value="DisA"/>
</dbReference>
<gene>
    <name evidence="6" type="primary">dacB</name>
    <name evidence="8" type="ORF">BWGOE8_49570</name>
</gene>
<keyword evidence="4 6" id="KW-0547">Nucleotide-binding</keyword>
<comment type="caution">
    <text evidence="8">The sequence shown here is derived from an EMBL/GenBank/DDBJ whole genome shotgun (WGS) entry which is preliminary data.</text>
</comment>
<evidence type="ECO:0000256" key="4">
    <source>
        <dbReference type="ARBA" id="ARBA00022741"/>
    </source>
</evidence>
<comment type="catalytic activity">
    <reaction evidence="1 6">
        <text>2 ATP = 3',3'-c-di-AMP + 2 diphosphate</text>
        <dbReference type="Rhea" id="RHEA:35655"/>
        <dbReference type="ChEBI" id="CHEBI:30616"/>
        <dbReference type="ChEBI" id="CHEBI:33019"/>
        <dbReference type="ChEBI" id="CHEBI:71500"/>
        <dbReference type="EC" id="2.7.7.85"/>
    </reaction>
</comment>
<dbReference type="Gene3D" id="3.40.1700.10">
    <property type="entry name" value="DNA integrity scanning protein, DisA, N-terminal domain"/>
    <property type="match status" value="1"/>
</dbReference>
<dbReference type="InterPro" id="IPR019457">
    <property type="entry name" value="CdaS_N"/>
</dbReference>
<evidence type="ECO:0000256" key="3">
    <source>
        <dbReference type="ARBA" id="ARBA00022695"/>
    </source>
</evidence>